<evidence type="ECO:0000313" key="2">
    <source>
        <dbReference type="Proteomes" id="UP000298061"/>
    </source>
</evidence>
<protein>
    <recommendedName>
        <fullName evidence="3">MYND-type domain-containing protein</fullName>
    </recommendedName>
</protein>
<organism evidence="1 2">
    <name type="scientific">Hericium alpestre</name>
    <dbReference type="NCBI Taxonomy" id="135208"/>
    <lineage>
        <taxon>Eukaryota</taxon>
        <taxon>Fungi</taxon>
        <taxon>Dikarya</taxon>
        <taxon>Basidiomycota</taxon>
        <taxon>Agaricomycotina</taxon>
        <taxon>Agaricomycetes</taxon>
        <taxon>Russulales</taxon>
        <taxon>Hericiaceae</taxon>
        <taxon>Hericium</taxon>
    </lineage>
</organism>
<dbReference type="EMBL" id="SFCI01000414">
    <property type="protein sequence ID" value="TFY79947.1"/>
    <property type="molecule type" value="Genomic_DNA"/>
</dbReference>
<accession>A0A4Z0A0T5</accession>
<keyword evidence="2" id="KW-1185">Reference proteome</keyword>
<reference evidence="1 2" key="1">
    <citation type="submission" date="2019-02" db="EMBL/GenBank/DDBJ databases">
        <title>Genome sequencing of the rare red list fungi Hericium alpestre (H. flagellum).</title>
        <authorList>
            <person name="Buettner E."/>
            <person name="Kellner H."/>
        </authorList>
    </citation>
    <scope>NUCLEOTIDE SEQUENCE [LARGE SCALE GENOMIC DNA]</scope>
    <source>
        <strain evidence="1 2">DSM 108284</strain>
    </source>
</reference>
<comment type="caution">
    <text evidence="1">The sequence shown here is derived from an EMBL/GenBank/DDBJ whole genome shotgun (WGS) entry which is preliminary data.</text>
</comment>
<gene>
    <name evidence="1" type="ORF">EWM64_g4063</name>
</gene>
<evidence type="ECO:0000313" key="1">
    <source>
        <dbReference type="EMBL" id="TFY79947.1"/>
    </source>
</evidence>
<dbReference type="OrthoDB" id="341421at2759"/>
<dbReference type="AlphaFoldDB" id="A0A4Z0A0T5"/>
<sequence>MSQPTLFCKTRVIGLDCMLNVDVVFPVAGPLTGDPRREVLALVRQEFMRVLPDLKSSHPFLCQYCGNRAHEEFLGFGAWTHLPPKGQLMPDGKVSSGPFALAYFYAVCEMGSPCGREAQKDANDLASYSAVPRDRRMLTTRPQRSTGQPPFGSCAKCHGPHEYSSLRLCSRCKITSVVTCKWIKGARMDKEDGTSNVWKVNPDPYPELA</sequence>
<name>A0A4Z0A0T5_9AGAM</name>
<evidence type="ECO:0008006" key="3">
    <source>
        <dbReference type="Google" id="ProtNLM"/>
    </source>
</evidence>
<dbReference type="Proteomes" id="UP000298061">
    <property type="component" value="Unassembled WGS sequence"/>
</dbReference>
<proteinExistence type="predicted"/>